<evidence type="ECO:0000313" key="1">
    <source>
        <dbReference type="EMBL" id="GET34638.1"/>
    </source>
</evidence>
<dbReference type="AlphaFoldDB" id="A0A5M4B460"/>
<dbReference type="OrthoDB" id="3831024at2"/>
<dbReference type="Proteomes" id="UP000391834">
    <property type="component" value="Unassembled WGS sequence"/>
</dbReference>
<evidence type="ECO:0000313" key="2">
    <source>
        <dbReference type="Proteomes" id="UP000391834"/>
    </source>
</evidence>
<dbReference type="EMBL" id="BLAX01000001">
    <property type="protein sequence ID" value="GET34638.1"/>
    <property type="molecule type" value="Genomic_DNA"/>
</dbReference>
<proteinExistence type="predicted"/>
<sequence length="87" mass="10347">MKRSKTQNSNVKHEVWQDREGLTTLCLADERGDDCRKSLESGSKIIHEFYANSHFEAMTIYYKFMDWGIYTTEFEIDKQPYEKKNAL</sequence>
<accession>A0A5M4B460</accession>
<comment type="caution">
    <text evidence="1">The sequence shown here is derived from an EMBL/GenBank/DDBJ whole genome shotgun (WGS) entry which is preliminary data.</text>
</comment>
<protein>
    <submittedName>
        <fullName evidence="1">Uncharacterized protein</fullName>
    </submittedName>
</protein>
<gene>
    <name evidence="1" type="ORF">PbJCM13498_35010</name>
</gene>
<keyword evidence="2" id="KW-1185">Reference proteome</keyword>
<organism evidence="1 2">
    <name type="scientific">Prolixibacter bellariivorans</name>
    <dbReference type="NCBI Taxonomy" id="314319"/>
    <lineage>
        <taxon>Bacteria</taxon>
        <taxon>Pseudomonadati</taxon>
        <taxon>Bacteroidota</taxon>
        <taxon>Bacteroidia</taxon>
        <taxon>Marinilabiliales</taxon>
        <taxon>Prolixibacteraceae</taxon>
        <taxon>Prolixibacter</taxon>
    </lineage>
</organism>
<dbReference type="RefSeq" id="WP_025866235.1">
    <property type="nucleotide sequence ID" value="NZ_BLAX01000001.1"/>
</dbReference>
<name>A0A5M4B460_9BACT</name>
<reference evidence="1 2" key="1">
    <citation type="submission" date="2019-10" db="EMBL/GenBank/DDBJ databases">
        <title>Prolixibacter strains distinguished by the presence of nitrate reductase genes were adept at nitrate-dependent anaerobic corrosion of metallic iron and carbon steel.</title>
        <authorList>
            <person name="Iino T."/>
            <person name="Shono N."/>
            <person name="Ito K."/>
            <person name="Nakamura R."/>
            <person name="Sueoka K."/>
            <person name="Harayama S."/>
            <person name="Ohkuma M."/>
        </authorList>
    </citation>
    <scope>NUCLEOTIDE SEQUENCE [LARGE SCALE GENOMIC DNA]</scope>
    <source>
        <strain evidence="1 2">JCM 13498</strain>
    </source>
</reference>